<dbReference type="EMBL" id="CP110428">
    <property type="protein sequence ID" value="WAQ87410.1"/>
    <property type="molecule type" value="Genomic_DNA"/>
</dbReference>
<dbReference type="Proteomes" id="UP001164743">
    <property type="component" value="Chromosome 8A"/>
</dbReference>
<feature type="region of interest" description="Disordered" evidence="1">
    <location>
        <begin position="1"/>
        <end position="27"/>
    </location>
</feature>
<gene>
    <name evidence="2" type="ORF">PtA15_8A314</name>
</gene>
<accession>A0ABY7CUF0</accession>
<evidence type="ECO:0000313" key="3">
    <source>
        <dbReference type="Proteomes" id="UP001164743"/>
    </source>
</evidence>
<sequence>MTSLITSGKTDRPRRGSRAPPRISTSSHWSVVVGVVPTRISWEKPKSSRQAILESPSRSSRAPSAAESRPRKSPSRIKAKDVMNLVALWSSKSVDRKAEVARRLRAYWRARSTTDPTITNLELLTVPPPSKSSPSTLLVASVVCRSLKVCQAHRILLQSMLIDGLVGK</sequence>
<dbReference type="GeneID" id="77812626"/>
<organism evidence="2 3">
    <name type="scientific">Puccinia triticina</name>
    <dbReference type="NCBI Taxonomy" id="208348"/>
    <lineage>
        <taxon>Eukaryota</taxon>
        <taxon>Fungi</taxon>
        <taxon>Dikarya</taxon>
        <taxon>Basidiomycota</taxon>
        <taxon>Pucciniomycotina</taxon>
        <taxon>Pucciniomycetes</taxon>
        <taxon>Pucciniales</taxon>
        <taxon>Pucciniaceae</taxon>
        <taxon>Puccinia</taxon>
    </lineage>
</organism>
<name>A0ABY7CUF0_9BASI</name>
<feature type="compositionally biased region" description="Low complexity" evidence="1">
    <location>
        <begin position="55"/>
        <end position="67"/>
    </location>
</feature>
<evidence type="ECO:0000313" key="2">
    <source>
        <dbReference type="EMBL" id="WAQ87410.1"/>
    </source>
</evidence>
<protein>
    <submittedName>
        <fullName evidence="2">Uncharacterized protein</fullName>
    </submittedName>
</protein>
<dbReference type="RefSeq" id="XP_053022965.1">
    <property type="nucleotide sequence ID" value="XM_053171731.1"/>
</dbReference>
<keyword evidence="3" id="KW-1185">Reference proteome</keyword>
<feature type="region of interest" description="Disordered" evidence="1">
    <location>
        <begin position="44"/>
        <end position="77"/>
    </location>
</feature>
<proteinExistence type="predicted"/>
<reference evidence="2" key="1">
    <citation type="submission" date="2022-10" db="EMBL/GenBank/DDBJ databases">
        <title>Puccinia triticina Genome sequencing and assembly.</title>
        <authorList>
            <person name="Li C."/>
        </authorList>
    </citation>
    <scope>NUCLEOTIDE SEQUENCE</scope>
    <source>
        <strain evidence="2">Pt15</strain>
    </source>
</reference>
<evidence type="ECO:0000256" key="1">
    <source>
        <dbReference type="SAM" id="MobiDB-lite"/>
    </source>
</evidence>